<evidence type="ECO:0000256" key="1">
    <source>
        <dbReference type="SAM" id="MobiDB-lite"/>
    </source>
</evidence>
<dbReference type="AlphaFoldDB" id="A0AAN5D4I7"/>
<proteinExistence type="predicted"/>
<gene>
    <name evidence="2" type="ORF">PMAYCL1PPCAC_26147</name>
</gene>
<reference evidence="3" key="1">
    <citation type="submission" date="2022-10" db="EMBL/GenBank/DDBJ databases">
        <title>Genome assembly of Pristionchus species.</title>
        <authorList>
            <person name="Yoshida K."/>
            <person name="Sommer R.J."/>
        </authorList>
    </citation>
    <scope>NUCLEOTIDE SEQUENCE [LARGE SCALE GENOMIC DNA]</scope>
    <source>
        <strain evidence="3">RS5460</strain>
    </source>
</reference>
<organism evidence="2 3">
    <name type="scientific">Pristionchus mayeri</name>
    <dbReference type="NCBI Taxonomy" id="1317129"/>
    <lineage>
        <taxon>Eukaryota</taxon>
        <taxon>Metazoa</taxon>
        <taxon>Ecdysozoa</taxon>
        <taxon>Nematoda</taxon>
        <taxon>Chromadorea</taxon>
        <taxon>Rhabditida</taxon>
        <taxon>Rhabditina</taxon>
        <taxon>Diplogasteromorpha</taxon>
        <taxon>Diplogasteroidea</taxon>
        <taxon>Neodiplogasteridae</taxon>
        <taxon>Pristionchus</taxon>
    </lineage>
</organism>
<feature type="region of interest" description="Disordered" evidence="1">
    <location>
        <begin position="89"/>
        <end position="119"/>
    </location>
</feature>
<accession>A0AAN5D4I7</accession>
<evidence type="ECO:0000313" key="2">
    <source>
        <dbReference type="EMBL" id="GMR55952.1"/>
    </source>
</evidence>
<protein>
    <submittedName>
        <fullName evidence="2">Uncharacterized protein</fullName>
    </submittedName>
</protein>
<keyword evidence="3" id="KW-1185">Reference proteome</keyword>
<feature type="non-terminal residue" evidence="2">
    <location>
        <position position="1"/>
    </location>
</feature>
<dbReference type="Proteomes" id="UP001328107">
    <property type="component" value="Unassembled WGS sequence"/>
</dbReference>
<comment type="caution">
    <text evidence="2">The sequence shown here is derived from an EMBL/GenBank/DDBJ whole genome shotgun (WGS) entry which is preliminary data.</text>
</comment>
<feature type="non-terminal residue" evidence="2">
    <location>
        <position position="119"/>
    </location>
</feature>
<sequence>RAPLQTKEISILTRCGVLLVDPTSVLSANRPHKLSSQSEDHSMADAVEAEVLYHVQNEHEHAQSEEDVDVFVGEIDKFLRRRWIHQQHVEDSTSDECHSGLRDSRCDRTQAPDEEAEFV</sequence>
<name>A0AAN5D4I7_9BILA</name>
<dbReference type="EMBL" id="BTRK01000005">
    <property type="protein sequence ID" value="GMR55952.1"/>
    <property type="molecule type" value="Genomic_DNA"/>
</dbReference>
<evidence type="ECO:0000313" key="3">
    <source>
        <dbReference type="Proteomes" id="UP001328107"/>
    </source>
</evidence>
<feature type="compositionally biased region" description="Basic and acidic residues" evidence="1">
    <location>
        <begin position="89"/>
        <end position="111"/>
    </location>
</feature>